<dbReference type="AlphaFoldDB" id="A0ABD3FQ48"/>
<proteinExistence type="predicted"/>
<evidence type="ECO:0008006" key="3">
    <source>
        <dbReference type="Google" id="ProtNLM"/>
    </source>
</evidence>
<dbReference type="EMBL" id="JBIMZQ010000012">
    <property type="protein sequence ID" value="KAL3667987.1"/>
    <property type="molecule type" value="Genomic_DNA"/>
</dbReference>
<evidence type="ECO:0000313" key="1">
    <source>
        <dbReference type="EMBL" id="KAL3667987.1"/>
    </source>
</evidence>
<sequence>METEDVADAVADIRRYWGSDKEYTDDELFILARSKWESSRGSGNAAKEFLLQVVAYRLEEQLLPWLLLPQAADAAEDIQMLVYACMHPYFTSNGLELLMSVLDALLTLTILRATGCDRDSANRKRRMAEIVEKAEDGMLKKTKAWRVLRKLGKSEMKEDAEAWTNFLELSNVLDPRVFNSRTGRALMNEAEQGISVQQVGLAAVRGSIAAVGLEGAIADGLWDIATQIVEFIERKTEPSTEPQDIDSPLFAFEVDLMKSVTELEEYLTAEARDAPPGVDATSDHENCTIDEDIELSAAEQLVSLCSSSEGELVVSSDILEKVFAELSALKRIDTMSIQVSFLLGMQMRLKRCFIDLCESAKSEFERRIKRVLNRLADKDQDLDHAASLVTLSAFCPSQVIHECIRGARTGVLRHDLCLKVLQASPLLLEWHEPIEDGSETLFELELQKTVLDISRNQSSFDRESHNVLSFLLSLVGIDGSTPSKRGASLMTVSKLINALINPVWCCPNQRVEMQLNLLTMIQQLFQHFVAAAAGVEIDPGTLQVSFNLAFAALYSANANEPKVGALIRERLLLLLKNTMELMSDPVSTIKLEQWNNPLNASLWTLISLFNNELGNEELCNGLKDVAAVEAYTQTRSMDEAIALPLSNVISAIQALLWGLLWDSVLSENVSVESTKSETWRLLDIIADFEFCGAESTDETIKGSFLIESAVAEMMLECGNILFRVLLCNIVPFLLEYEPTENFQEQQLRIPQWAIDKLSENPEINEHIPCRLVSTHLIIRYVAKCWGLSGAANIHLDTRSNLLLLESLNHVVTAHDRAITASKGSLSGTLFCIQWLCFLVSAARELHFDALSAWPAVRTQFELSVLRLLHQLEHVKGISAAEANFSQYFVAAWLGYLPADQFEQVFNFISTKRNN</sequence>
<dbReference type="Proteomes" id="UP001632037">
    <property type="component" value="Unassembled WGS sequence"/>
</dbReference>
<keyword evidence="2" id="KW-1185">Reference proteome</keyword>
<gene>
    <name evidence="1" type="ORF">V7S43_006861</name>
</gene>
<comment type="caution">
    <text evidence="1">The sequence shown here is derived from an EMBL/GenBank/DDBJ whole genome shotgun (WGS) entry which is preliminary data.</text>
</comment>
<reference evidence="1 2" key="1">
    <citation type="submission" date="2024-09" db="EMBL/GenBank/DDBJ databases">
        <title>Genome sequencing and assembly of Phytophthora oleae, isolate VK10A, causative agent of rot of olive drupes.</title>
        <authorList>
            <person name="Conti Taguali S."/>
            <person name="Riolo M."/>
            <person name="La Spada F."/>
            <person name="Cacciola S.O."/>
            <person name="Dionisio G."/>
        </authorList>
    </citation>
    <scope>NUCLEOTIDE SEQUENCE [LARGE SCALE GENOMIC DNA]</scope>
    <source>
        <strain evidence="1 2">VK10A</strain>
    </source>
</reference>
<name>A0ABD3FQ48_9STRA</name>
<protein>
    <recommendedName>
        <fullName evidence="3">Telomere length regulation protein conserved domain-containing protein</fullName>
    </recommendedName>
</protein>
<evidence type="ECO:0000313" key="2">
    <source>
        <dbReference type="Proteomes" id="UP001632037"/>
    </source>
</evidence>
<organism evidence="1 2">
    <name type="scientific">Phytophthora oleae</name>
    <dbReference type="NCBI Taxonomy" id="2107226"/>
    <lineage>
        <taxon>Eukaryota</taxon>
        <taxon>Sar</taxon>
        <taxon>Stramenopiles</taxon>
        <taxon>Oomycota</taxon>
        <taxon>Peronosporomycetes</taxon>
        <taxon>Peronosporales</taxon>
        <taxon>Peronosporaceae</taxon>
        <taxon>Phytophthora</taxon>
    </lineage>
</organism>
<accession>A0ABD3FQ48</accession>